<proteinExistence type="predicted"/>
<sequence>MSKIVLFTVVLCISIIMLNNLVTASWFSKAKTNHEDPNSNAKYFERMELEDISQDEWKIECKNQGHVHGKWPMRNF</sequence>
<reference evidence="3" key="2">
    <citation type="submission" date="2016-06" db="UniProtKB">
        <authorList>
            <consortium name="WormBaseParasite"/>
        </authorList>
    </citation>
    <scope>IDENTIFICATION</scope>
</reference>
<dbReference type="WBParaSite" id="GPLIN_000975600">
    <property type="protein sequence ID" value="GPLIN_000975600"/>
    <property type="gene ID" value="GPLIN_000975600"/>
</dbReference>
<name>A0A183CA57_GLOPA</name>
<organism evidence="2 3">
    <name type="scientific">Globodera pallida</name>
    <name type="common">Potato cyst nematode worm</name>
    <name type="synonym">Heterodera pallida</name>
    <dbReference type="NCBI Taxonomy" id="36090"/>
    <lineage>
        <taxon>Eukaryota</taxon>
        <taxon>Metazoa</taxon>
        <taxon>Ecdysozoa</taxon>
        <taxon>Nematoda</taxon>
        <taxon>Chromadorea</taxon>
        <taxon>Rhabditida</taxon>
        <taxon>Tylenchina</taxon>
        <taxon>Tylenchomorpha</taxon>
        <taxon>Tylenchoidea</taxon>
        <taxon>Heteroderidae</taxon>
        <taxon>Heteroderinae</taxon>
        <taxon>Globodera</taxon>
    </lineage>
</organism>
<evidence type="ECO:0000256" key="1">
    <source>
        <dbReference type="SAM" id="SignalP"/>
    </source>
</evidence>
<dbReference type="AlphaFoldDB" id="A0A183CA57"/>
<reference evidence="2" key="1">
    <citation type="submission" date="2014-05" db="EMBL/GenBank/DDBJ databases">
        <title>The genome and life-stage specific transcriptomes of Globodera pallida elucidate key aspects of plant parasitism by a cyst nematode.</title>
        <authorList>
            <person name="Cotton J.A."/>
            <person name="Lilley C.J."/>
            <person name="Jones L.M."/>
            <person name="Kikuchi T."/>
            <person name="Reid A.J."/>
            <person name="Thorpe P."/>
            <person name="Tsai I.J."/>
            <person name="Beasley H."/>
            <person name="Blok V."/>
            <person name="Cock P.J.A."/>
            <person name="Van den Akker S.E."/>
            <person name="Holroyd N."/>
            <person name="Hunt M."/>
            <person name="Mantelin S."/>
            <person name="Naghra H."/>
            <person name="Pain A."/>
            <person name="Palomares-Rius J.E."/>
            <person name="Zarowiecki M."/>
            <person name="Berriman M."/>
            <person name="Jones J.T."/>
            <person name="Urwin P.E."/>
        </authorList>
    </citation>
    <scope>NUCLEOTIDE SEQUENCE [LARGE SCALE GENOMIC DNA]</scope>
    <source>
        <strain evidence="2">Lindley</strain>
    </source>
</reference>
<feature type="chain" id="PRO_5008147335" evidence="1">
    <location>
        <begin position="25"/>
        <end position="76"/>
    </location>
</feature>
<evidence type="ECO:0000313" key="2">
    <source>
        <dbReference type="Proteomes" id="UP000050741"/>
    </source>
</evidence>
<keyword evidence="2" id="KW-1185">Reference proteome</keyword>
<accession>A0A183CA57</accession>
<feature type="signal peptide" evidence="1">
    <location>
        <begin position="1"/>
        <end position="24"/>
    </location>
</feature>
<evidence type="ECO:0000313" key="3">
    <source>
        <dbReference type="WBParaSite" id="GPLIN_000975600"/>
    </source>
</evidence>
<dbReference type="Proteomes" id="UP000050741">
    <property type="component" value="Unassembled WGS sequence"/>
</dbReference>
<keyword evidence="1" id="KW-0732">Signal</keyword>
<protein>
    <submittedName>
        <fullName evidence="3">Self-incompatibility associated protein</fullName>
    </submittedName>
</protein>